<feature type="compositionally biased region" description="Low complexity" evidence="1">
    <location>
        <begin position="156"/>
        <end position="182"/>
    </location>
</feature>
<dbReference type="EMBL" id="BSBI01000016">
    <property type="protein sequence ID" value="GLF98894.1"/>
    <property type="molecule type" value="Genomic_DNA"/>
</dbReference>
<evidence type="ECO:0000313" key="2">
    <source>
        <dbReference type="EMBL" id="GLF98894.1"/>
    </source>
</evidence>
<evidence type="ECO:0000256" key="1">
    <source>
        <dbReference type="SAM" id="MobiDB-lite"/>
    </source>
</evidence>
<proteinExistence type="predicted"/>
<feature type="region of interest" description="Disordered" evidence="1">
    <location>
        <begin position="222"/>
        <end position="244"/>
    </location>
</feature>
<reference evidence="2 3" key="1">
    <citation type="submission" date="2022-10" db="EMBL/GenBank/DDBJ databases">
        <title>Draft genome sequence of Streptomyces sp. YSPA8.</title>
        <authorList>
            <person name="Moriuchi R."/>
            <person name="Dohra H."/>
            <person name="Yamamura H."/>
            <person name="Kodani S."/>
        </authorList>
    </citation>
    <scope>NUCLEOTIDE SEQUENCE [LARGE SCALE GENOMIC DNA]</scope>
    <source>
        <strain evidence="2 3">YSPA8</strain>
    </source>
</reference>
<dbReference type="Pfam" id="PF19594">
    <property type="entry name" value="DUF6099"/>
    <property type="match status" value="1"/>
</dbReference>
<keyword evidence="3" id="KW-1185">Reference proteome</keyword>
<dbReference type="InterPro" id="IPR046081">
    <property type="entry name" value="DUF6099"/>
</dbReference>
<accession>A0ABQ5P8I6</accession>
<evidence type="ECO:0000313" key="3">
    <source>
        <dbReference type="Proteomes" id="UP001291653"/>
    </source>
</evidence>
<sequence length="244" mass="24613">MDAERLILASRHALAQSRTVPEIVAEAWQAQALAQAIGGRIAVYGPLELRAEARGLAETGARGTGALDHPGPRGGSRAVRLSGVADAREALLALGALLAEVGMALVSVACGTDDEGLYWQCVEAIDAADESTDRVRGMLRRIAEREAARPPDGNRGRAGPPAARSRPARPAAPAPTRSAPRPADLRTEGPAAAPASGLPGARGPLAACEAVGARGTVGARTATATALGVPDTRESAAGSALGPP</sequence>
<feature type="region of interest" description="Disordered" evidence="1">
    <location>
        <begin position="142"/>
        <end position="203"/>
    </location>
</feature>
<gene>
    <name evidence="2" type="ORF">SYYSPA8_31375</name>
</gene>
<name>A0ABQ5P8I6_9ACTN</name>
<protein>
    <submittedName>
        <fullName evidence="2">Uncharacterized protein</fullName>
    </submittedName>
</protein>
<dbReference type="Proteomes" id="UP001291653">
    <property type="component" value="Unassembled WGS sequence"/>
</dbReference>
<comment type="caution">
    <text evidence="2">The sequence shown here is derived from an EMBL/GenBank/DDBJ whole genome shotgun (WGS) entry which is preliminary data.</text>
</comment>
<feature type="compositionally biased region" description="Low complexity" evidence="1">
    <location>
        <begin position="189"/>
        <end position="203"/>
    </location>
</feature>
<organism evidence="2 3">
    <name type="scientific">Streptomyces yaizuensis</name>
    <dbReference type="NCBI Taxonomy" id="2989713"/>
    <lineage>
        <taxon>Bacteria</taxon>
        <taxon>Bacillati</taxon>
        <taxon>Actinomycetota</taxon>
        <taxon>Actinomycetes</taxon>
        <taxon>Kitasatosporales</taxon>
        <taxon>Streptomycetaceae</taxon>
        <taxon>Streptomyces</taxon>
    </lineage>
</organism>
<feature type="compositionally biased region" description="Basic and acidic residues" evidence="1">
    <location>
        <begin position="142"/>
        <end position="155"/>
    </location>
</feature>